<evidence type="ECO:0000313" key="4">
    <source>
        <dbReference type="Proteomes" id="UP000319383"/>
    </source>
</evidence>
<dbReference type="AlphaFoldDB" id="A0A517ZRU3"/>
<accession>A0A517ZRU3</accession>
<protein>
    <submittedName>
        <fullName evidence="3">DNA primase TraC</fullName>
        <ecNumber evidence="3">2.7.7.-</ecNumber>
    </submittedName>
</protein>
<dbReference type="KEGG" id="sdyn:Mal52_37000"/>
<dbReference type="EC" id="2.7.7.-" evidence="3"/>
<keyword evidence="3" id="KW-0808">Transferase</keyword>
<dbReference type="Pfam" id="PF18818">
    <property type="entry name" value="MPTase-PolyVal"/>
    <property type="match status" value="1"/>
</dbReference>
<gene>
    <name evidence="3" type="primary">traC</name>
    <name evidence="3" type="ORF">Mal52_37000</name>
</gene>
<organism evidence="3 4">
    <name type="scientific">Symmachiella dynata</name>
    <dbReference type="NCBI Taxonomy" id="2527995"/>
    <lineage>
        <taxon>Bacteria</taxon>
        <taxon>Pseudomonadati</taxon>
        <taxon>Planctomycetota</taxon>
        <taxon>Planctomycetia</taxon>
        <taxon>Planctomycetales</taxon>
        <taxon>Planctomycetaceae</taxon>
        <taxon>Symmachiella</taxon>
    </lineage>
</organism>
<proteinExistence type="predicted"/>
<dbReference type="PIRSF" id="PIRSF037112">
    <property type="entry name" value="Antirestriction_ArdC"/>
    <property type="match status" value="1"/>
</dbReference>
<feature type="domain" description="Polyvalent protein metallopeptidase" evidence="2">
    <location>
        <begin position="159"/>
        <end position="284"/>
    </location>
</feature>
<dbReference type="GO" id="GO:0016779">
    <property type="term" value="F:nucleotidyltransferase activity"/>
    <property type="evidence" value="ECO:0007669"/>
    <property type="project" value="UniProtKB-KW"/>
</dbReference>
<dbReference type="Pfam" id="PF08401">
    <property type="entry name" value="ArdcN"/>
    <property type="match status" value="1"/>
</dbReference>
<dbReference type="Proteomes" id="UP000319383">
    <property type="component" value="Chromosome"/>
</dbReference>
<reference evidence="3 4" key="1">
    <citation type="submission" date="2019-02" db="EMBL/GenBank/DDBJ databases">
        <title>Deep-cultivation of Planctomycetes and their phenomic and genomic characterization uncovers novel biology.</title>
        <authorList>
            <person name="Wiegand S."/>
            <person name="Jogler M."/>
            <person name="Boedeker C."/>
            <person name="Pinto D."/>
            <person name="Vollmers J."/>
            <person name="Rivas-Marin E."/>
            <person name="Kohn T."/>
            <person name="Peeters S.H."/>
            <person name="Heuer A."/>
            <person name="Rast P."/>
            <person name="Oberbeckmann S."/>
            <person name="Bunk B."/>
            <person name="Jeske O."/>
            <person name="Meyerdierks A."/>
            <person name="Storesund J.E."/>
            <person name="Kallscheuer N."/>
            <person name="Luecker S."/>
            <person name="Lage O.M."/>
            <person name="Pohl T."/>
            <person name="Merkel B.J."/>
            <person name="Hornburger P."/>
            <person name="Mueller R.-W."/>
            <person name="Bruemmer F."/>
            <person name="Labrenz M."/>
            <person name="Spormann A.M."/>
            <person name="Op den Camp H."/>
            <person name="Overmann J."/>
            <person name="Amann R."/>
            <person name="Jetten M.S.M."/>
            <person name="Mascher T."/>
            <person name="Medema M.H."/>
            <person name="Devos D.P."/>
            <person name="Kaster A.-K."/>
            <person name="Ovreas L."/>
            <person name="Rohde M."/>
            <person name="Galperin M.Y."/>
            <person name="Jogler C."/>
        </authorList>
    </citation>
    <scope>NUCLEOTIDE SEQUENCE [LARGE SCALE GENOMIC DNA]</scope>
    <source>
        <strain evidence="3 4">Mal52</strain>
    </source>
</reference>
<name>A0A517ZRU3_9PLAN</name>
<dbReference type="RefSeq" id="WP_145377613.1">
    <property type="nucleotide sequence ID" value="NZ_CP036276.1"/>
</dbReference>
<dbReference type="GO" id="GO:0003697">
    <property type="term" value="F:single-stranded DNA binding"/>
    <property type="evidence" value="ECO:0007669"/>
    <property type="project" value="InterPro"/>
</dbReference>
<evidence type="ECO:0000259" key="2">
    <source>
        <dbReference type="Pfam" id="PF18818"/>
    </source>
</evidence>
<evidence type="ECO:0000313" key="3">
    <source>
        <dbReference type="EMBL" id="QDU45209.1"/>
    </source>
</evidence>
<dbReference type="InterPro" id="IPR017113">
    <property type="entry name" value="Antirestriction_ArdC"/>
</dbReference>
<feature type="domain" description="N-terminal" evidence="1">
    <location>
        <begin position="12"/>
        <end position="131"/>
    </location>
</feature>
<dbReference type="EMBL" id="CP036276">
    <property type="protein sequence ID" value="QDU45209.1"/>
    <property type="molecule type" value="Genomic_DNA"/>
</dbReference>
<dbReference type="InterPro" id="IPR013610">
    <property type="entry name" value="ArdC_N"/>
</dbReference>
<dbReference type="InterPro" id="IPR041459">
    <property type="entry name" value="MPTase-PolyVal"/>
</dbReference>
<sequence length="302" mass="34192">MATKTSTAQRVDVYTQVTNRIVAELERGVRPWLKPWNAEHAAGRITRPLRHNGQYYLGINILMLWASAEMQGFACPIWLTFQQAKELGGHVHKGEQASPVVYASTFKKTDKNEEGQELEEEIPFLKQYSVFNVEQCEGLPQHFYALAEPPKETLERIAHAETFFANTGAKIEHGGNRAYYAIATDSVRMPPFETFRDAESHAATLAHELTHWTKHPSRLDRDLGRKRFGDEGYAMEELVAELGSAFLCADLRITPELREDHASYIHSWLKVLKDDKRAIFTAASLASKAVDYLHGLQPQPEA</sequence>
<evidence type="ECO:0000259" key="1">
    <source>
        <dbReference type="Pfam" id="PF08401"/>
    </source>
</evidence>
<keyword evidence="3" id="KW-0548">Nucleotidyltransferase</keyword>
<keyword evidence="4" id="KW-1185">Reference proteome</keyword>